<sequence length="131" mass="14521">MGGPTRVTQCHAASLKESTDVGRWILFAEQGGQRTVSGSATAAEVCMSPVPVSWQSAQTWTSLKTAAAGGFRCQQKQKQMQELMRRKWASRDFKTDAGLVVYRLLSSKFNVVSKDLQQARRRYATWSSSVS</sequence>
<reference evidence="2" key="1">
    <citation type="journal article" date="2010" name="Science">
        <title>Signatures of adaptation to obligate biotrophy in the Hyaloperonospora arabidopsidis genome.</title>
        <authorList>
            <person name="Baxter L."/>
            <person name="Tripathy S."/>
            <person name="Ishaque N."/>
            <person name="Boot N."/>
            <person name="Cabral A."/>
            <person name="Kemen E."/>
            <person name="Thines M."/>
            <person name="Ah-Fong A."/>
            <person name="Anderson R."/>
            <person name="Badejoko W."/>
            <person name="Bittner-Eddy P."/>
            <person name="Boore J.L."/>
            <person name="Chibucos M.C."/>
            <person name="Coates M."/>
            <person name="Dehal P."/>
            <person name="Delehaunty K."/>
            <person name="Dong S."/>
            <person name="Downton P."/>
            <person name="Dumas B."/>
            <person name="Fabro G."/>
            <person name="Fronick C."/>
            <person name="Fuerstenberg S.I."/>
            <person name="Fulton L."/>
            <person name="Gaulin E."/>
            <person name="Govers F."/>
            <person name="Hughes L."/>
            <person name="Humphray S."/>
            <person name="Jiang R.H."/>
            <person name="Judelson H."/>
            <person name="Kamoun S."/>
            <person name="Kyung K."/>
            <person name="Meijer H."/>
            <person name="Minx P."/>
            <person name="Morris P."/>
            <person name="Nelson J."/>
            <person name="Phuntumart V."/>
            <person name="Qutob D."/>
            <person name="Rehmany A."/>
            <person name="Rougon-Cardoso A."/>
            <person name="Ryden P."/>
            <person name="Torto-Alalibo T."/>
            <person name="Studholme D."/>
            <person name="Wang Y."/>
            <person name="Win J."/>
            <person name="Wood J."/>
            <person name="Clifton S.W."/>
            <person name="Rogers J."/>
            <person name="Van den Ackerveken G."/>
            <person name="Jones J.D."/>
            <person name="McDowell J.M."/>
            <person name="Beynon J."/>
            <person name="Tyler B.M."/>
        </authorList>
    </citation>
    <scope>NUCLEOTIDE SEQUENCE [LARGE SCALE GENOMIC DNA]</scope>
    <source>
        <strain evidence="2">Emoy2</strain>
    </source>
</reference>
<dbReference type="VEuPathDB" id="FungiDB:HpaG808899"/>
<reference evidence="1" key="2">
    <citation type="submission" date="2015-06" db="UniProtKB">
        <authorList>
            <consortium name="EnsemblProtists"/>
        </authorList>
    </citation>
    <scope>IDENTIFICATION</scope>
    <source>
        <strain evidence="1">Emoy2</strain>
    </source>
</reference>
<evidence type="ECO:0000313" key="2">
    <source>
        <dbReference type="Proteomes" id="UP000011713"/>
    </source>
</evidence>
<dbReference type="InParanoid" id="M4BR60"/>
<protein>
    <submittedName>
        <fullName evidence="1">Uncharacterized protein</fullName>
    </submittedName>
</protein>
<dbReference type="HOGENOM" id="CLU_1931604_0_0_1"/>
<dbReference type="Proteomes" id="UP000011713">
    <property type="component" value="Unassembled WGS sequence"/>
</dbReference>
<proteinExistence type="predicted"/>
<evidence type="ECO:0000313" key="1">
    <source>
        <dbReference type="EnsemblProtists" id="HpaP808899"/>
    </source>
</evidence>
<dbReference type="EnsemblProtists" id="HpaT808899">
    <property type="protein sequence ID" value="HpaP808899"/>
    <property type="gene ID" value="HpaG808899"/>
</dbReference>
<keyword evidence="2" id="KW-1185">Reference proteome</keyword>
<organism evidence="1 2">
    <name type="scientific">Hyaloperonospora arabidopsidis (strain Emoy2)</name>
    <name type="common">Downy mildew agent</name>
    <name type="synonym">Peronospora arabidopsidis</name>
    <dbReference type="NCBI Taxonomy" id="559515"/>
    <lineage>
        <taxon>Eukaryota</taxon>
        <taxon>Sar</taxon>
        <taxon>Stramenopiles</taxon>
        <taxon>Oomycota</taxon>
        <taxon>Peronosporomycetes</taxon>
        <taxon>Peronosporales</taxon>
        <taxon>Peronosporaceae</taxon>
        <taxon>Hyaloperonospora</taxon>
    </lineage>
</organism>
<dbReference type="EMBL" id="JH598621">
    <property type="status" value="NOT_ANNOTATED_CDS"/>
    <property type="molecule type" value="Genomic_DNA"/>
</dbReference>
<dbReference type="AlphaFoldDB" id="M4BR60"/>
<name>M4BR60_HYAAE</name>
<accession>M4BR60</accession>